<dbReference type="SUPFAM" id="SSF54862">
    <property type="entry name" value="4Fe-4S ferredoxins"/>
    <property type="match status" value="2"/>
</dbReference>
<dbReference type="GO" id="GO:0022900">
    <property type="term" value="P:electron transport chain"/>
    <property type="evidence" value="ECO:0007669"/>
    <property type="project" value="UniProtKB-UniRule"/>
</dbReference>
<evidence type="ECO:0000256" key="3">
    <source>
        <dbReference type="ARBA" id="ARBA00022723"/>
    </source>
</evidence>
<keyword evidence="2 10" id="KW-0004">4Fe-4S</keyword>
<feature type="binding site" evidence="10">
    <location>
        <position position="171"/>
    </location>
    <ligand>
        <name>[4Fe-4S] cluster</name>
        <dbReference type="ChEBI" id="CHEBI:49883"/>
        <label>3</label>
    </ligand>
</feature>
<evidence type="ECO:0000256" key="7">
    <source>
        <dbReference type="ARBA" id="ARBA00023004"/>
    </source>
</evidence>
<dbReference type="PANTHER" id="PTHR43560">
    <property type="entry name" value="ION-TRANSLOCATING OXIDOREDUCTASE COMPLEX SUBUNIT B"/>
    <property type="match status" value="1"/>
</dbReference>
<dbReference type="GO" id="GO:0046872">
    <property type="term" value="F:metal ion binding"/>
    <property type="evidence" value="ECO:0007669"/>
    <property type="project" value="UniProtKB-KW"/>
</dbReference>
<feature type="binding site" evidence="10">
    <location>
        <position position="52"/>
    </location>
    <ligand>
        <name>[4Fe-4S] cluster</name>
        <dbReference type="ChEBI" id="CHEBI:49883"/>
        <label>1</label>
    </ligand>
</feature>
<dbReference type="PANTHER" id="PTHR43560:SF1">
    <property type="entry name" value="ION-TRANSLOCATING OXIDOREDUCTASE COMPLEX SUBUNIT B"/>
    <property type="match status" value="1"/>
</dbReference>
<dbReference type="CDD" id="cd10549">
    <property type="entry name" value="MtMvhB_like"/>
    <property type="match status" value="2"/>
</dbReference>
<evidence type="ECO:0000259" key="12">
    <source>
        <dbReference type="PROSITE" id="PS51656"/>
    </source>
</evidence>
<dbReference type="InterPro" id="IPR007202">
    <property type="entry name" value="4Fe-4S_dom"/>
</dbReference>
<feature type="domain" description="4Fe-4S ferredoxin-type" evidence="11">
    <location>
        <begin position="266"/>
        <end position="295"/>
    </location>
</feature>
<comment type="caution">
    <text evidence="13">The sequence shown here is derived from an EMBL/GenBank/DDBJ whole genome shotgun (WGS) entry which is preliminary data.</text>
</comment>
<dbReference type="Pfam" id="PF14697">
    <property type="entry name" value="Fer4_21"/>
    <property type="match status" value="2"/>
</dbReference>
<feature type="binding site" evidence="10">
    <location>
        <position position="49"/>
    </location>
    <ligand>
        <name>[4Fe-4S] cluster</name>
        <dbReference type="ChEBI" id="CHEBI:49883"/>
        <label>1</label>
    </ligand>
</feature>
<dbReference type="EMBL" id="QZKU01000053">
    <property type="protein sequence ID" value="RJP22874.1"/>
    <property type="molecule type" value="Genomic_DNA"/>
</dbReference>
<evidence type="ECO:0000256" key="1">
    <source>
        <dbReference type="ARBA" id="ARBA00022448"/>
    </source>
</evidence>
<evidence type="ECO:0000256" key="10">
    <source>
        <dbReference type="HAMAP-Rule" id="MF_00463"/>
    </source>
</evidence>
<proteinExistence type="inferred from homology"/>
<comment type="cofactor">
    <cofactor evidence="10">
        <name>[4Fe-4S] cluster</name>
        <dbReference type="ChEBI" id="CHEBI:49883"/>
    </cofactor>
    <text evidence="10">Binds 3 [4Fe-4S] clusters.</text>
</comment>
<dbReference type="NCBIfam" id="TIGR01944">
    <property type="entry name" value="rnfB"/>
    <property type="match status" value="1"/>
</dbReference>
<comment type="similarity">
    <text evidence="10">Belongs to the 4Fe4S bacterial-type ferredoxin family. RnfB subfamily.</text>
</comment>
<feature type="binding site" evidence="10">
    <location>
        <position position="137"/>
    </location>
    <ligand>
        <name>[4Fe-4S] cluster</name>
        <dbReference type="ChEBI" id="CHEBI:49883"/>
        <label>2</label>
    </ligand>
</feature>
<dbReference type="Gene3D" id="3.30.70.20">
    <property type="match status" value="4"/>
</dbReference>
<dbReference type="GO" id="GO:0005886">
    <property type="term" value="C:plasma membrane"/>
    <property type="evidence" value="ECO:0007669"/>
    <property type="project" value="UniProtKB-SubCell"/>
</dbReference>
<sequence length="346" mass="36753">MVTIVWAIAVVGGLGLVAGAILAFASKKFAVAVDPRVEMMEKVLPGGNCGACGFPSCSAAARAIAEGKAPVNTCKAGGDSTVAAIARIMGVEAVAGGQKVAKIQCRGDIGIAKEQYEYHGIDDCRAAYILFNGAKACAYGCLALGSCAKACPFGAIEYEHHRVPRVRYDKCTGCGVCVDVCPRNLIDLYDASHEVFVICKSRDKGAQVRKVCDVGCVACGVCERSCPYEAVTVQAGLAVIDHEKCRKCGLCVKQCPYDVIQMKEKKARAFITETCNGCTICEKVCPVNAISGVLKQRHVVDPAKCIACEICVGKCPKNAIEMREAKRGEINRAPAQLEHELQKVHT</sequence>
<name>A0A3A4P4J2_ABYX5</name>
<evidence type="ECO:0000256" key="6">
    <source>
        <dbReference type="ARBA" id="ARBA00022982"/>
    </source>
</evidence>
<feature type="domain" description="4Fe-4S ferredoxin-type" evidence="11">
    <location>
        <begin position="208"/>
        <end position="234"/>
    </location>
</feature>
<feature type="domain" description="4Fe-4S ferredoxin-type" evidence="11">
    <location>
        <begin position="296"/>
        <end position="325"/>
    </location>
</feature>
<feature type="domain" description="4Fe-4S" evidence="12">
    <location>
        <begin position="32"/>
        <end position="91"/>
    </location>
</feature>
<evidence type="ECO:0000313" key="13">
    <source>
        <dbReference type="EMBL" id="RJP22874.1"/>
    </source>
</evidence>
<accession>A0A3A4P4J2</accession>
<dbReference type="Pfam" id="PF04060">
    <property type="entry name" value="FeS"/>
    <property type="match status" value="1"/>
</dbReference>
<keyword evidence="4 10" id="KW-0677">Repeat</keyword>
<evidence type="ECO:0000313" key="14">
    <source>
        <dbReference type="Proteomes" id="UP000265882"/>
    </source>
</evidence>
<comment type="caution">
    <text evidence="10">Lacks conserved residue(s) required for the propagation of feature annotation.</text>
</comment>
<comment type="function">
    <text evidence="10">Part of a membrane-bound complex that couples electron transfer with translocation of ions across the membrane.</text>
</comment>
<dbReference type="PROSITE" id="PS51656">
    <property type="entry name" value="4FE4S"/>
    <property type="match status" value="1"/>
</dbReference>
<evidence type="ECO:0000256" key="4">
    <source>
        <dbReference type="ARBA" id="ARBA00022737"/>
    </source>
</evidence>
<evidence type="ECO:0000256" key="2">
    <source>
        <dbReference type="ARBA" id="ARBA00022485"/>
    </source>
</evidence>
<dbReference type="Pfam" id="PF00037">
    <property type="entry name" value="Fer4"/>
    <property type="match status" value="1"/>
</dbReference>
<dbReference type="GO" id="GO:0051539">
    <property type="term" value="F:4 iron, 4 sulfur cluster binding"/>
    <property type="evidence" value="ECO:0007669"/>
    <property type="project" value="UniProtKB-UniRule"/>
</dbReference>
<keyword evidence="10" id="KW-1003">Cell membrane</keyword>
<evidence type="ECO:0000256" key="9">
    <source>
        <dbReference type="ARBA" id="ARBA00023136"/>
    </source>
</evidence>
<feature type="domain" description="4Fe-4S ferredoxin-type" evidence="11">
    <location>
        <begin position="236"/>
        <end position="265"/>
    </location>
</feature>
<dbReference type="HAMAP" id="MF_00463">
    <property type="entry name" value="RsxB_RnfB"/>
    <property type="match status" value="1"/>
</dbReference>
<reference evidence="13 14" key="1">
    <citation type="journal article" date="2017" name="ISME J.">
        <title>Energy and carbon metabolisms in a deep terrestrial subsurface fluid microbial community.</title>
        <authorList>
            <person name="Momper L."/>
            <person name="Jungbluth S.P."/>
            <person name="Lee M.D."/>
            <person name="Amend J.P."/>
        </authorList>
    </citation>
    <scope>NUCLEOTIDE SEQUENCE [LARGE SCALE GENOMIC DNA]</scope>
    <source>
        <strain evidence="13">SURF_5</strain>
    </source>
</reference>
<dbReference type="Proteomes" id="UP000265882">
    <property type="component" value="Unassembled WGS sequence"/>
</dbReference>
<feature type="domain" description="4Fe-4S ferredoxin-type" evidence="11">
    <location>
        <begin position="162"/>
        <end position="191"/>
    </location>
</feature>
<gene>
    <name evidence="10" type="primary">rnfB</name>
    <name evidence="13" type="ORF">C4520_07570</name>
</gene>
<keyword evidence="3 10" id="KW-0479">Metal-binding</keyword>
<dbReference type="InterPro" id="IPR050395">
    <property type="entry name" value="4Fe4S_Ferredoxin_RnfB"/>
</dbReference>
<feature type="binding site" evidence="10">
    <location>
        <position position="57"/>
    </location>
    <ligand>
        <name>[4Fe-4S] cluster</name>
        <dbReference type="ChEBI" id="CHEBI:49883"/>
        <label>1</label>
    </ligand>
</feature>
<dbReference type="AlphaFoldDB" id="A0A3A4P4J2"/>
<feature type="binding site" evidence="10">
    <location>
        <position position="177"/>
    </location>
    <ligand>
        <name>[4Fe-4S] cluster</name>
        <dbReference type="ChEBI" id="CHEBI:49883"/>
        <label>3</label>
    </ligand>
</feature>
<protein>
    <recommendedName>
        <fullName evidence="10">Ion-translocating oxidoreductase complex subunit B</fullName>
        <ecNumber evidence="10">7.-.-.-</ecNumber>
    </recommendedName>
    <alternativeName>
        <fullName evidence="10">Rnf electron transport complex subunit B</fullName>
    </alternativeName>
</protein>
<feature type="binding site" evidence="10">
    <location>
        <position position="74"/>
    </location>
    <ligand>
        <name>[4Fe-4S] cluster</name>
        <dbReference type="ChEBI" id="CHEBI:49883"/>
        <label>1</label>
    </ligand>
</feature>
<dbReference type="InterPro" id="IPR017896">
    <property type="entry name" value="4Fe4S_Fe-S-bd"/>
</dbReference>
<keyword evidence="7 10" id="KW-0408">Iron</keyword>
<feature type="region of interest" description="Hydrophobic" evidence="10">
    <location>
        <begin position="1"/>
        <end position="26"/>
    </location>
</feature>
<feature type="binding site" evidence="10">
    <location>
        <position position="141"/>
    </location>
    <ligand>
        <name>[4Fe-4S] cluster</name>
        <dbReference type="ChEBI" id="CHEBI:49883"/>
        <label>2</label>
    </ligand>
</feature>
<dbReference type="GO" id="GO:0009055">
    <property type="term" value="F:electron transfer activity"/>
    <property type="evidence" value="ECO:0007669"/>
    <property type="project" value="InterPro"/>
</dbReference>
<evidence type="ECO:0000259" key="11">
    <source>
        <dbReference type="PROSITE" id="PS51379"/>
    </source>
</evidence>
<feature type="binding site" evidence="10">
    <location>
        <position position="151"/>
    </location>
    <ligand>
        <name>[4Fe-4S] cluster</name>
        <dbReference type="ChEBI" id="CHEBI:49883"/>
        <label>3</label>
    </ligand>
</feature>
<keyword evidence="1 10" id="KW-0813">Transport</keyword>
<keyword evidence="9 10" id="KW-0472">Membrane</keyword>
<comment type="subcellular location">
    <subcellularLocation>
        <location evidence="10">Cell membrane</location>
    </subcellularLocation>
</comment>
<dbReference type="InterPro" id="IPR017900">
    <property type="entry name" value="4Fe4S_Fe_S_CS"/>
</dbReference>
<feature type="domain" description="4Fe-4S ferredoxin-type" evidence="11">
    <location>
        <begin position="127"/>
        <end position="161"/>
    </location>
</feature>
<dbReference type="PROSITE" id="PS51379">
    <property type="entry name" value="4FE4S_FER_2"/>
    <property type="match status" value="6"/>
</dbReference>
<evidence type="ECO:0000256" key="5">
    <source>
        <dbReference type="ARBA" id="ARBA00022967"/>
    </source>
</evidence>
<dbReference type="EC" id="7.-.-.-" evidence="10"/>
<dbReference type="Pfam" id="PF12800">
    <property type="entry name" value="Fer4_4"/>
    <property type="match status" value="1"/>
</dbReference>
<keyword evidence="5 10" id="KW-1278">Translocase</keyword>
<keyword evidence="6 10" id="KW-0249">Electron transport</keyword>
<keyword evidence="8 10" id="KW-0411">Iron-sulfur</keyword>
<dbReference type="PROSITE" id="PS00198">
    <property type="entry name" value="4FE4S_FER_1"/>
    <property type="match status" value="3"/>
</dbReference>
<comment type="subunit">
    <text evidence="10">The complex is composed of six subunits: RnfA, RnfB, RnfC, RnfD, RnfE and RnfG.</text>
</comment>
<organism evidence="13 14">
    <name type="scientific">Abyssobacteria bacterium (strain SURF_5)</name>
    <dbReference type="NCBI Taxonomy" id="2093360"/>
    <lineage>
        <taxon>Bacteria</taxon>
        <taxon>Pseudomonadati</taxon>
        <taxon>Candidatus Hydrogenedentota</taxon>
        <taxon>Candidatus Abyssobacteria</taxon>
    </lineage>
</organism>
<feature type="binding site" evidence="10">
    <location>
        <position position="174"/>
    </location>
    <ligand>
        <name>[4Fe-4S] cluster</name>
        <dbReference type="ChEBI" id="CHEBI:49883"/>
        <label>3</label>
    </ligand>
</feature>
<dbReference type="Gene3D" id="1.10.15.40">
    <property type="entry name" value="Electron transport complex subunit B, putative Fe-S cluster"/>
    <property type="match status" value="1"/>
</dbReference>
<evidence type="ECO:0000256" key="8">
    <source>
        <dbReference type="ARBA" id="ARBA00023014"/>
    </source>
</evidence>
<feature type="binding site" evidence="10">
    <location>
        <position position="181"/>
    </location>
    <ligand>
        <name>[4Fe-4S] cluster</name>
        <dbReference type="ChEBI" id="CHEBI:49883"/>
        <label>2</label>
    </ligand>
</feature>
<feature type="binding site" evidence="10">
    <location>
        <position position="147"/>
    </location>
    <ligand>
        <name>[4Fe-4S] cluster</name>
        <dbReference type="ChEBI" id="CHEBI:49883"/>
        <label>2</label>
    </ligand>
</feature>
<dbReference type="InterPro" id="IPR010207">
    <property type="entry name" value="Elect_transpt_cplx_RnfB/RsxB"/>
</dbReference>